<feature type="compositionally biased region" description="Polar residues" evidence="1">
    <location>
        <begin position="61"/>
        <end position="76"/>
    </location>
</feature>
<dbReference type="EMBL" id="LT837803">
    <property type="protein sequence ID" value="SMB29451.1"/>
    <property type="molecule type" value="Genomic_DNA"/>
</dbReference>
<sequence>MFRLAWRPLSPDPSPARGEGSLKPLNVESASQRLSHKEREASSPAHPAVRWFVTCVASLRSSSPSPREMHNFSSSPRKTHNLSLPPLARCTTSPSPLAGV</sequence>
<protein>
    <submittedName>
        <fullName evidence="2">Uncharacterized protein</fullName>
    </submittedName>
</protein>
<evidence type="ECO:0000313" key="3">
    <source>
        <dbReference type="Proteomes" id="UP000242886"/>
    </source>
</evidence>
<organism evidence="2 3">
    <name type="scientific">Sterolibacterium denitrificans</name>
    <dbReference type="NCBI Taxonomy" id="157592"/>
    <lineage>
        <taxon>Bacteria</taxon>
        <taxon>Pseudomonadati</taxon>
        <taxon>Pseudomonadota</taxon>
        <taxon>Betaproteobacteria</taxon>
        <taxon>Nitrosomonadales</taxon>
        <taxon>Sterolibacteriaceae</taxon>
        <taxon>Sterolibacterium</taxon>
    </lineage>
</organism>
<dbReference type="Proteomes" id="UP000242886">
    <property type="component" value="Chromosome SDENCHOL"/>
</dbReference>
<feature type="region of interest" description="Disordered" evidence="1">
    <location>
        <begin position="61"/>
        <end position="100"/>
    </location>
</feature>
<evidence type="ECO:0000313" key="2">
    <source>
        <dbReference type="EMBL" id="SMB29451.1"/>
    </source>
</evidence>
<feature type="compositionally biased region" description="Polar residues" evidence="1">
    <location>
        <begin position="90"/>
        <end position="100"/>
    </location>
</feature>
<name>A0A7Z7MWB5_9PROT</name>
<feature type="region of interest" description="Disordered" evidence="1">
    <location>
        <begin position="1"/>
        <end position="45"/>
    </location>
</feature>
<keyword evidence="3" id="KW-1185">Reference proteome</keyword>
<evidence type="ECO:0000256" key="1">
    <source>
        <dbReference type="SAM" id="MobiDB-lite"/>
    </source>
</evidence>
<proteinExistence type="predicted"/>
<accession>A0A7Z7MWB5</accession>
<gene>
    <name evidence="2" type="ORF">SDENCHOL_20826</name>
</gene>
<dbReference type="AlphaFoldDB" id="A0A7Z7MWB5"/>
<reference evidence="2" key="1">
    <citation type="submission" date="2017-03" db="EMBL/GenBank/DDBJ databases">
        <authorList>
            <consortium name="AG Boll"/>
        </authorList>
    </citation>
    <scope>NUCLEOTIDE SEQUENCE [LARGE SCALE GENOMIC DNA]</scope>
    <source>
        <strain evidence="2">Chol</strain>
    </source>
</reference>